<dbReference type="InterPro" id="IPR021333">
    <property type="entry name" value="DUF2946"/>
</dbReference>
<reference evidence="2" key="1">
    <citation type="submission" date="2016-11" db="EMBL/GenBank/DDBJ databases">
        <authorList>
            <person name="Varghese N."/>
            <person name="Submissions S."/>
        </authorList>
    </citation>
    <scope>NUCLEOTIDE SEQUENCE [LARGE SCALE GENOMIC DNA]</scope>
    <source>
        <strain evidence="2">DSM 14834</strain>
    </source>
</reference>
<sequence>MLALVPSIGRMYQAFAQDPLASPLGLFCSSDGLVKGADLPHWRASGTNDPAPRAPVDDCAYCPLLVSPALPLAGLSVPPAQPLPQTRAALRVQPRLPQRHLMGWAPRGPPMSNAG</sequence>
<dbReference type="Proteomes" id="UP000242857">
    <property type="component" value="Unassembled WGS sequence"/>
</dbReference>
<organism evidence="1 2">
    <name type="scientific">Thermomonas hydrothermalis</name>
    <dbReference type="NCBI Taxonomy" id="213588"/>
    <lineage>
        <taxon>Bacteria</taxon>
        <taxon>Pseudomonadati</taxon>
        <taxon>Pseudomonadota</taxon>
        <taxon>Gammaproteobacteria</taxon>
        <taxon>Lysobacterales</taxon>
        <taxon>Lysobacteraceae</taxon>
        <taxon>Thermomonas</taxon>
    </lineage>
</organism>
<keyword evidence="2" id="KW-1185">Reference proteome</keyword>
<gene>
    <name evidence="1" type="ORF">SAMN02745204_00971</name>
</gene>
<name>A0A1M4VP47_9GAMM</name>
<accession>A0A1M4VP47</accession>
<dbReference type="STRING" id="213588.SAMN02745204_00971"/>
<dbReference type="EMBL" id="FQUK01000012">
    <property type="protein sequence ID" value="SHE70613.1"/>
    <property type="molecule type" value="Genomic_DNA"/>
</dbReference>
<dbReference type="Pfam" id="PF11162">
    <property type="entry name" value="DUF2946"/>
    <property type="match status" value="1"/>
</dbReference>
<protein>
    <recommendedName>
        <fullName evidence="3">DUF2946 domain-containing protein</fullName>
    </recommendedName>
</protein>
<evidence type="ECO:0000313" key="1">
    <source>
        <dbReference type="EMBL" id="SHE70613.1"/>
    </source>
</evidence>
<proteinExistence type="predicted"/>
<evidence type="ECO:0008006" key="3">
    <source>
        <dbReference type="Google" id="ProtNLM"/>
    </source>
</evidence>
<dbReference type="AlphaFoldDB" id="A0A1M4VP47"/>
<evidence type="ECO:0000313" key="2">
    <source>
        <dbReference type="Proteomes" id="UP000242857"/>
    </source>
</evidence>